<evidence type="ECO:0000313" key="3">
    <source>
        <dbReference type="EMBL" id="STV62087.1"/>
    </source>
</evidence>
<evidence type="ECO:0000256" key="1">
    <source>
        <dbReference type="SAM" id="MobiDB-lite"/>
    </source>
</evidence>
<protein>
    <submittedName>
        <fullName evidence="2">Uncharacterized protein</fullName>
    </submittedName>
</protein>
<dbReference type="EMBL" id="UGLZ01000005">
    <property type="protein sequence ID" value="STV62087.1"/>
    <property type="molecule type" value="Genomic_DNA"/>
</dbReference>
<evidence type="ECO:0000313" key="4">
    <source>
        <dbReference type="Proteomes" id="UP000255382"/>
    </source>
</evidence>
<feature type="compositionally biased region" description="Basic and acidic residues" evidence="1">
    <location>
        <begin position="53"/>
        <end position="69"/>
    </location>
</feature>
<reference evidence="2 4" key="1">
    <citation type="submission" date="2018-06" db="EMBL/GenBank/DDBJ databases">
        <authorList>
            <consortium name="Pathogen Informatics"/>
            <person name="Doyle S."/>
        </authorList>
    </citation>
    <scope>NUCLEOTIDE SEQUENCE [LARGE SCALE GENOMIC DNA]</scope>
    <source>
        <strain evidence="2 4">NCTC5050</strain>
    </source>
</reference>
<accession>A0A377Z3B3</accession>
<proteinExistence type="predicted"/>
<organism evidence="2 4">
    <name type="scientific">Klebsiella pneumoniae subsp. ozaenae</name>
    <dbReference type="NCBI Taxonomy" id="574"/>
    <lineage>
        <taxon>Bacteria</taxon>
        <taxon>Pseudomonadati</taxon>
        <taxon>Pseudomonadota</taxon>
        <taxon>Gammaproteobacteria</taxon>
        <taxon>Enterobacterales</taxon>
        <taxon>Enterobacteriaceae</taxon>
        <taxon>Klebsiella/Raoultella group</taxon>
        <taxon>Klebsiella</taxon>
        <taxon>Klebsiella pneumoniae complex</taxon>
    </lineage>
</organism>
<dbReference type="EMBL" id="UGLZ01000004">
    <property type="protein sequence ID" value="STU58897.1"/>
    <property type="molecule type" value="Genomic_DNA"/>
</dbReference>
<keyword evidence="4" id="KW-1185">Reference proteome</keyword>
<gene>
    <name evidence="2" type="ORF">NCTC5050_00318</name>
    <name evidence="3" type="ORF">NCTC5050_07013</name>
</gene>
<dbReference type="AlphaFoldDB" id="A0A377Z3B3"/>
<dbReference type="Proteomes" id="UP000255382">
    <property type="component" value="Unassembled WGS sequence"/>
</dbReference>
<name>A0A377Z3B3_KLEPO</name>
<evidence type="ECO:0000313" key="2">
    <source>
        <dbReference type="EMBL" id="STU58897.1"/>
    </source>
</evidence>
<sequence>MLANIMGRKGAEIVLYLLDEGNIKLLQLPQVVKDQILAAHSDDSSHVVADDKKVCASTEEKDTTEDRLAAKHKQAS</sequence>
<feature type="region of interest" description="Disordered" evidence="1">
    <location>
        <begin position="53"/>
        <end position="76"/>
    </location>
</feature>